<dbReference type="InterPro" id="IPR040256">
    <property type="entry name" value="At4g02000-like"/>
</dbReference>
<evidence type="ECO:0000259" key="2">
    <source>
        <dbReference type="Pfam" id="PF14111"/>
    </source>
</evidence>
<comment type="caution">
    <text evidence="3">The sequence shown here is derived from an EMBL/GenBank/DDBJ whole genome shotgun (WGS) entry which is preliminary data.</text>
</comment>
<reference evidence="3 4" key="1">
    <citation type="journal article" date="2024" name="G3 (Bethesda)">
        <title>Genome assembly of Hibiscus sabdariffa L. provides insights into metabolisms of medicinal natural products.</title>
        <authorList>
            <person name="Kim T."/>
        </authorList>
    </citation>
    <scope>NUCLEOTIDE SEQUENCE [LARGE SCALE GENOMIC DNA]</scope>
    <source>
        <strain evidence="3">TK-2024</strain>
        <tissue evidence="3">Old leaves</tissue>
    </source>
</reference>
<feature type="domain" description="DUF4283" evidence="2">
    <location>
        <begin position="1"/>
        <end position="59"/>
    </location>
</feature>
<dbReference type="Proteomes" id="UP001396334">
    <property type="component" value="Unassembled WGS sequence"/>
</dbReference>
<sequence>MNRLWGREGSVEIKFLAPSVYMVNFPSKHVRDWVLESGPWHIQQKAIVLRKWLPEMIPEVLCLDSAPIWVRLRHIPLEIYTQQGLGYLASALGKPLYSDKATILKQSLEYAKICVEVSAKSSLPESILVDLGEGHSIHVSVELVWASPRCSHCSILGHSDETCSRKGGGLILASGETIQVVDNKQVMESVSVGEVVGIQQVVDNGFVSFVPVLETEIVDQKNGGDLNCSASASVIQKFQGLDDVVVCGDTTGGVVISDSHGQGDAPQAVVEGIPSLNAEICSLNKFEALCSVAVEHVVSIPSPRKERVAAAGVVDLLNQLKPKGKGGGPKNQKKQGKGKKGGHSPSL</sequence>
<dbReference type="EMBL" id="JBBPBN010000011">
    <property type="protein sequence ID" value="KAK9028975.1"/>
    <property type="molecule type" value="Genomic_DNA"/>
</dbReference>
<organism evidence="3 4">
    <name type="scientific">Hibiscus sabdariffa</name>
    <name type="common">roselle</name>
    <dbReference type="NCBI Taxonomy" id="183260"/>
    <lineage>
        <taxon>Eukaryota</taxon>
        <taxon>Viridiplantae</taxon>
        <taxon>Streptophyta</taxon>
        <taxon>Embryophyta</taxon>
        <taxon>Tracheophyta</taxon>
        <taxon>Spermatophyta</taxon>
        <taxon>Magnoliopsida</taxon>
        <taxon>eudicotyledons</taxon>
        <taxon>Gunneridae</taxon>
        <taxon>Pentapetalae</taxon>
        <taxon>rosids</taxon>
        <taxon>malvids</taxon>
        <taxon>Malvales</taxon>
        <taxon>Malvaceae</taxon>
        <taxon>Malvoideae</taxon>
        <taxon>Hibiscus</taxon>
    </lineage>
</organism>
<evidence type="ECO:0000313" key="4">
    <source>
        <dbReference type="Proteomes" id="UP001396334"/>
    </source>
</evidence>
<name>A0ABR2SUR4_9ROSI</name>
<gene>
    <name evidence="3" type="ORF">V6N11_026105</name>
</gene>
<accession>A0ABR2SUR4</accession>
<dbReference type="Pfam" id="PF14111">
    <property type="entry name" value="DUF4283"/>
    <property type="match status" value="1"/>
</dbReference>
<evidence type="ECO:0000256" key="1">
    <source>
        <dbReference type="SAM" id="MobiDB-lite"/>
    </source>
</evidence>
<dbReference type="InterPro" id="IPR025558">
    <property type="entry name" value="DUF4283"/>
</dbReference>
<feature type="region of interest" description="Disordered" evidence="1">
    <location>
        <begin position="319"/>
        <end position="347"/>
    </location>
</feature>
<keyword evidence="4" id="KW-1185">Reference proteome</keyword>
<feature type="compositionally biased region" description="Basic residues" evidence="1">
    <location>
        <begin position="331"/>
        <end position="347"/>
    </location>
</feature>
<protein>
    <recommendedName>
        <fullName evidence="2">DUF4283 domain-containing protein</fullName>
    </recommendedName>
</protein>
<dbReference type="PANTHER" id="PTHR31286:SF165">
    <property type="entry name" value="DUF4283 DOMAIN-CONTAINING PROTEIN"/>
    <property type="match status" value="1"/>
</dbReference>
<proteinExistence type="predicted"/>
<dbReference type="PANTHER" id="PTHR31286">
    <property type="entry name" value="GLYCINE-RICH CELL WALL STRUCTURAL PROTEIN 1.8-LIKE"/>
    <property type="match status" value="1"/>
</dbReference>
<evidence type="ECO:0000313" key="3">
    <source>
        <dbReference type="EMBL" id="KAK9028975.1"/>
    </source>
</evidence>